<proteinExistence type="predicted"/>
<dbReference type="EMBL" id="BGPR01142582">
    <property type="protein sequence ID" value="GBN70733.1"/>
    <property type="molecule type" value="Genomic_DNA"/>
</dbReference>
<dbReference type="OrthoDB" id="1728974at2759"/>
<dbReference type="PANTHER" id="PTHR45786">
    <property type="entry name" value="DNA BINDING PROTEIN-LIKE"/>
    <property type="match status" value="1"/>
</dbReference>
<evidence type="ECO:0000313" key="1">
    <source>
        <dbReference type="EMBL" id="GBN70733.1"/>
    </source>
</evidence>
<comment type="caution">
    <text evidence="1">The sequence shown here is derived from an EMBL/GenBank/DDBJ whole genome shotgun (WGS) entry which is preliminary data.</text>
</comment>
<reference evidence="1 2" key="1">
    <citation type="journal article" date="2019" name="Sci. Rep.">
        <title>Orb-weaving spider Araneus ventricosus genome elucidates the spidroin gene catalogue.</title>
        <authorList>
            <person name="Kono N."/>
            <person name="Nakamura H."/>
            <person name="Ohtoshi R."/>
            <person name="Moran D.A.P."/>
            <person name="Shinohara A."/>
            <person name="Yoshida Y."/>
            <person name="Fujiwara M."/>
            <person name="Mori M."/>
            <person name="Tomita M."/>
            <person name="Arakawa K."/>
        </authorList>
    </citation>
    <scope>NUCLEOTIDE SEQUENCE [LARGE SCALE GENOMIC DNA]</scope>
</reference>
<evidence type="ECO:0008006" key="3">
    <source>
        <dbReference type="Google" id="ProtNLM"/>
    </source>
</evidence>
<protein>
    <recommendedName>
        <fullName evidence="3">Helitron helicase-like domain-containing protein</fullName>
    </recommendedName>
</protein>
<evidence type="ECO:0000313" key="2">
    <source>
        <dbReference type="Proteomes" id="UP000499080"/>
    </source>
</evidence>
<name>A0A4Y2R516_ARAVE</name>
<accession>A0A4Y2R516</accession>
<gene>
    <name evidence="1" type="ORF">AVEN_148445_1</name>
</gene>
<sequence>MATFSFVSDTLHVHRVADFISAEIFNPQEDPDLFFCIVTKQTVHGPFGSIDPRSRSMKDGICTKRYPCHFLEQTQIGQEGYPLYRWMGIYCKQQFSRIRSVCGQYLDCTILPFVNKNFKCASQQHKHFLTNIRLYNYCFQKTFSGTTKEIIEYGYTSAFNVQGQVHHRIGSLYPLPNKEPKFLQIYFVGDGTQQAEKRCKNVLQTRQDVVLQLKDILDRHLLRPELQNGYE</sequence>
<dbReference type="AlphaFoldDB" id="A0A4Y2R516"/>
<organism evidence="1 2">
    <name type="scientific">Araneus ventricosus</name>
    <name type="common">Orbweaver spider</name>
    <name type="synonym">Epeira ventricosa</name>
    <dbReference type="NCBI Taxonomy" id="182803"/>
    <lineage>
        <taxon>Eukaryota</taxon>
        <taxon>Metazoa</taxon>
        <taxon>Ecdysozoa</taxon>
        <taxon>Arthropoda</taxon>
        <taxon>Chelicerata</taxon>
        <taxon>Arachnida</taxon>
        <taxon>Araneae</taxon>
        <taxon>Araneomorphae</taxon>
        <taxon>Entelegynae</taxon>
        <taxon>Araneoidea</taxon>
        <taxon>Araneidae</taxon>
        <taxon>Araneus</taxon>
    </lineage>
</organism>
<keyword evidence="2" id="KW-1185">Reference proteome</keyword>
<dbReference type="Proteomes" id="UP000499080">
    <property type="component" value="Unassembled WGS sequence"/>
</dbReference>
<dbReference type="PANTHER" id="PTHR45786:SF74">
    <property type="entry name" value="ATP-DEPENDENT DNA HELICASE"/>
    <property type="match status" value="1"/>
</dbReference>